<name>A0ABY7W1A4_9BACT</name>
<dbReference type="Proteomes" id="UP001214250">
    <property type="component" value="Chromosome 2"/>
</dbReference>
<accession>A0ABY7W1A4</accession>
<dbReference type="NCBIfam" id="TIGR02081">
    <property type="entry name" value="metW"/>
    <property type="match status" value="1"/>
</dbReference>
<keyword evidence="2" id="KW-1185">Reference proteome</keyword>
<organism evidence="1 2">
    <name type="scientific">Lentisphaera profundi</name>
    <dbReference type="NCBI Taxonomy" id="1658616"/>
    <lineage>
        <taxon>Bacteria</taxon>
        <taxon>Pseudomonadati</taxon>
        <taxon>Lentisphaerota</taxon>
        <taxon>Lentisphaeria</taxon>
        <taxon>Lentisphaerales</taxon>
        <taxon>Lentisphaeraceae</taxon>
        <taxon>Lentisphaera</taxon>
    </lineage>
</organism>
<dbReference type="RefSeq" id="WP_274154065.1">
    <property type="nucleotide sequence ID" value="NZ_CP117812.1"/>
</dbReference>
<sequence length="198" mass="22607">MHKQLQDANFSLITSLVESNTRVLDLGCGQGKLLKYLMVEKQCTAQGIDMSQQEVIDCIANAVPVLQLDLEEGMSFFKDKSFDFVIISQTMQQVHNPDKLIREAMRVGKKVIVSVHNLAYWKSRLQITLKGMMPNTKHLPYDWYNTPNIHLGSIRDFYSMCNKEDFRITNVSAGGGHVLKSMNKNFFSEFCVFTLEDS</sequence>
<dbReference type="InterPro" id="IPR029063">
    <property type="entry name" value="SAM-dependent_MTases_sf"/>
</dbReference>
<dbReference type="InterPro" id="IPR010743">
    <property type="entry name" value="Methionine_synth_MetW"/>
</dbReference>
<reference evidence="1 2" key="1">
    <citation type="submission" date="2023-02" db="EMBL/GenBank/DDBJ databases">
        <title>Genome sequence of Lentisphaera profundi SAORIC-696.</title>
        <authorList>
            <person name="Kim e."/>
            <person name="Cho J.-C."/>
            <person name="Choi A."/>
            <person name="Kang I."/>
        </authorList>
    </citation>
    <scope>NUCLEOTIDE SEQUENCE [LARGE SCALE GENOMIC DNA]</scope>
    <source>
        <strain evidence="1 2">SAORIC-696</strain>
    </source>
</reference>
<dbReference type="SUPFAM" id="SSF53335">
    <property type="entry name" value="S-adenosyl-L-methionine-dependent methyltransferases"/>
    <property type="match status" value="1"/>
</dbReference>
<evidence type="ECO:0000313" key="2">
    <source>
        <dbReference type="Proteomes" id="UP001214250"/>
    </source>
</evidence>
<dbReference type="Pfam" id="PF07021">
    <property type="entry name" value="MetW"/>
    <property type="match status" value="1"/>
</dbReference>
<proteinExistence type="predicted"/>
<evidence type="ECO:0000313" key="1">
    <source>
        <dbReference type="EMBL" id="WDE99205.1"/>
    </source>
</evidence>
<gene>
    <name evidence="1" type="primary">metW</name>
    <name evidence="1" type="ORF">PQO03_15325</name>
</gene>
<dbReference type="Gene3D" id="3.40.50.150">
    <property type="entry name" value="Vaccinia Virus protein VP39"/>
    <property type="match status" value="1"/>
</dbReference>
<dbReference type="CDD" id="cd02440">
    <property type="entry name" value="AdoMet_MTases"/>
    <property type="match status" value="1"/>
</dbReference>
<dbReference type="EMBL" id="CP117812">
    <property type="protein sequence ID" value="WDE99205.1"/>
    <property type="molecule type" value="Genomic_DNA"/>
</dbReference>
<protein>
    <submittedName>
        <fullName evidence="1">Methionine biosynthesis protein MetW</fullName>
    </submittedName>
</protein>